<dbReference type="AlphaFoldDB" id="T0YBA8"/>
<organism evidence="1">
    <name type="scientific">mine drainage metagenome</name>
    <dbReference type="NCBI Taxonomy" id="410659"/>
    <lineage>
        <taxon>unclassified sequences</taxon>
        <taxon>metagenomes</taxon>
        <taxon>ecological metagenomes</taxon>
    </lineage>
</organism>
<name>T0YBA8_9ZZZZ</name>
<proteinExistence type="predicted"/>
<reference evidence="1" key="1">
    <citation type="submission" date="2013-08" db="EMBL/GenBank/DDBJ databases">
        <authorList>
            <person name="Mendez C."/>
            <person name="Richter M."/>
            <person name="Ferrer M."/>
            <person name="Sanchez J."/>
        </authorList>
    </citation>
    <scope>NUCLEOTIDE SEQUENCE</scope>
</reference>
<comment type="caution">
    <text evidence="1">The sequence shown here is derived from an EMBL/GenBank/DDBJ whole genome shotgun (WGS) entry which is preliminary data.</text>
</comment>
<feature type="non-terminal residue" evidence="1">
    <location>
        <position position="1"/>
    </location>
</feature>
<dbReference type="EMBL" id="AUZZ01010249">
    <property type="protein sequence ID" value="EQD30403.1"/>
    <property type="molecule type" value="Genomic_DNA"/>
</dbReference>
<gene>
    <name evidence="1" type="ORF">B2A_14129</name>
</gene>
<protein>
    <submittedName>
        <fullName evidence="1">Uncharacterized protein</fullName>
    </submittedName>
</protein>
<sequence length="57" mass="6635">NICRETKAQAMQQNLRTGKEYRISNKDVEQLLQKVRPSATSLVMGQYLSFLSRYGQR</sequence>
<evidence type="ECO:0000313" key="1">
    <source>
        <dbReference type="EMBL" id="EQD30403.1"/>
    </source>
</evidence>
<reference evidence="1" key="2">
    <citation type="journal article" date="2014" name="ISME J.">
        <title>Microbial stratification in low pH oxic and suboxic macroscopic growths along an acid mine drainage.</title>
        <authorList>
            <person name="Mendez-Garcia C."/>
            <person name="Mesa V."/>
            <person name="Sprenger R.R."/>
            <person name="Richter M."/>
            <person name="Diez M.S."/>
            <person name="Solano J."/>
            <person name="Bargiela R."/>
            <person name="Golyshina O.V."/>
            <person name="Manteca A."/>
            <person name="Ramos J.L."/>
            <person name="Gallego J.R."/>
            <person name="Llorente I."/>
            <person name="Martins Dos Santos V.A."/>
            <person name="Jensen O.N."/>
            <person name="Pelaez A.I."/>
            <person name="Sanchez J."/>
            <person name="Ferrer M."/>
        </authorList>
    </citation>
    <scope>NUCLEOTIDE SEQUENCE</scope>
</reference>
<accession>T0YBA8</accession>